<dbReference type="OrthoDB" id="9810080at2"/>
<proteinExistence type="inferred from homology"/>
<comment type="similarity">
    <text evidence="1">Belongs to the GST superfamily.</text>
</comment>
<name>A0A4V2PUD0_9PAST</name>
<dbReference type="PANTHER" id="PTHR44051:SF9">
    <property type="entry name" value="GLUTATHIONE S-TRANSFERASE 1"/>
    <property type="match status" value="1"/>
</dbReference>
<dbReference type="InterPro" id="IPR040079">
    <property type="entry name" value="Glutathione_S-Trfase"/>
</dbReference>
<evidence type="ECO:0000256" key="1">
    <source>
        <dbReference type="RuleBase" id="RU003494"/>
    </source>
</evidence>
<keyword evidence="4" id="KW-0808">Transferase</keyword>
<dbReference type="CDD" id="cd03046">
    <property type="entry name" value="GST_N_GTT1_like"/>
    <property type="match status" value="1"/>
</dbReference>
<accession>A0A4V2PUD0</accession>
<organism evidence="4 5">
    <name type="scientific">Lonepinella koalarum</name>
    <dbReference type="NCBI Taxonomy" id="53417"/>
    <lineage>
        <taxon>Bacteria</taxon>
        <taxon>Pseudomonadati</taxon>
        <taxon>Pseudomonadota</taxon>
        <taxon>Gammaproteobacteria</taxon>
        <taxon>Pasteurellales</taxon>
        <taxon>Pasteurellaceae</taxon>
        <taxon>Lonepinella</taxon>
    </lineage>
</organism>
<dbReference type="PANTHER" id="PTHR44051">
    <property type="entry name" value="GLUTATHIONE S-TRANSFERASE-RELATED"/>
    <property type="match status" value="1"/>
</dbReference>
<dbReference type="InterPro" id="IPR036249">
    <property type="entry name" value="Thioredoxin-like_sf"/>
</dbReference>
<evidence type="ECO:0000313" key="5">
    <source>
        <dbReference type="Proteomes" id="UP000295496"/>
    </source>
</evidence>
<dbReference type="InterPro" id="IPR004045">
    <property type="entry name" value="Glutathione_S-Trfase_N"/>
</dbReference>
<protein>
    <submittedName>
        <fullName evidence="4">Glutathione S-transferase</fullName>
    </submittedName>
</protein>
<reference evidence="4 5" key="1">
    <citation type="submission" date="2019-03" db="EMBL/GenBank/DDBJ databases">
        <title>Genomic Encyclopedia of Type Strains, Phase IV (KMG-IV): sequencing the most valuable type-strain genomes for metagenomic binning, comparative biology and taxonomic classification.</title>
        <authorList>
            <person name="Goeker M."/>
        </authorList>
    </citation>
    <scope>NUCLEOTIDE SEQUENCE [LARGE SCALE GENOMIC DNA]</scope>
    <source>
        <strain evidence="4 5">DSM 10053</strain>
    </source>
</reference>
<evidence type="ECO:0000259" key="2">
    <source>
        <dbReference type="PROSITE" id="PS50404"/>
    </source>
</evidence>
<keyword evidence="5" id="KW-1185">Reference proteome</keyword>
<dbReference type="PROSITE" id="PS50405">
    <property type="entry name" value="GST_CTER"/>
    <property type="match status" value="1"/>
</dbReference>
<dbReference type="InterPro" id="IPR010987">
    <property type="entry name" value="Glutathione-S-Trfase_C-like"/>
</dbReference>
<dbReference type="SFLD" id="SFLDG01150">
    <property type="entry name" value="Main.1:_Beta-like"/>
    <property type="match status" value="1"/>
</dbReference>
<dbReference type="EMBL" id="SMGJ01000003">
    <property type="protein sequence ID" value="TCK70051.1"/>
    <property type="molecule type" value="Genomic_DNA"/>
</dbReference>
<dbReference type="Gene3D" id="3.40.30.10">
    <property type="entry name" value="Glutaredoxin"/>
    <property type="match status" value="1"/>
</dbReference>
<dbReference type="SFLD" id="SFLDG00358">
    <property type="entry name" value="Main_(cytGST)"/>
    <property type="match status" value="1"/>
</dbReference>
<dbReference type="AlphaFoldDB" id="A0A4V2PUD0"/>
<dbReference type="PROSITE" id="PS50404">
    <property type="entry name" value="GST_NTER"/>
    <property type="match status" value="1"/>
</dbReference>
<dbReference type="GO" id="GO:0016740">
    <property type="term" value="F:transferase activity"/>
    <property type="evidence" value="ECO:0007669"/>
    <property type="project" value="UniProtKB-KW"/>
</dbReference>
<dbReference type="Pfam" id="PF02798">
    <property type="entry name" value="GST_N"/>
    <property type="match status" value="1"/>
</dbReference>
<dbReference type="InterPro" id="IPR004046">
    <property type="entry name" value="GST_C"/>
</dbReference>
<dbReference type="InterPro" id="IPR036282">
    <property type="entry name" value="Glutathione-S-Trfase_C_sf"/>
</dbReference>
<comment type="caution">
    <text evidence="4">The sequence shown here is derived from an EMBL/GenBank/DDBJ whole genome shotgun (WGS) entry which is preliminary data.</text>
</comment>
<dbReference type="Gene3D" id="1.20.1050.10">
    <property type="match status" value="1"/>
</dbReference>
<gene>
    <name evidence="4" type="ORF">EV692_1274</name>
</gene>
<evidence type="ECO:0000313" key="4">
    <source>
        <dbReference type="EMBL" id="TCK70051.1"/>
    </source>
</evidence>
<feature type="domain" description="GST C-terminal" evidence="3">
    <location>
        <begin position="86"/>
        <end position="206"/>
    </location>
</feature>
<sequence>MKLKLHYLDRSRAMRVTWLLEHIGLPYELIPHKRQENMHAPEALKDIHPLGKAPLLEIDGKVITESVAMVEWIIANHAPQLAPATDSPEYADYLQWLQFSESTAMIPLVLKFIAAREPTPPQNTLAYADSEIEKVYDYVNRQLANKRYIMGDKLTGADFALAFSLIFMKMVYQGKFTHIDRYLADLNQLPSWQKAQQIEQQVLQGK</sequence>
<evidence type="ECO:0000259" key="3">
    <source>
        <dbReference type="PROSITE" id="PS50405"/>
    </source>
</evidence>
<feature type="domain" description="GST N-terminal" evidence="2">
    <location>
        <begin position="1"/>
        <end position="81"/>
    </location>
</feature>
<dbReference type="RefSeq" id="WP_132301643.1">
    <property type="nucleotide sequence ID" value="NZ_CP170642.1"/>
</dbReference>
<dbReference type="SUPFAM" id="SSF52833">
    <property type="entry name" value="Thioredoxin-like"/>
    <property type="match status" value="1"/>
</dbReference>
<dbReference type="SUPFAM" id="SSF47616">
    <property type="entry name" value="GST C-terminal domain-like"/>
    <property type="match status" value="1"/>
</dbReference>
<dbReference type="SFLD" id="SFLDS00019">
    <property type="entry name" value="Glutathione_Transferase_(cytos"/>
    <property type="match status" value="1"/>
</dbReference>
<dbReference type="Proteomes" id="UP000295496">
    <property type="component" value="Unassembled WGS sequence"/>
</dbReference>
<dbReference type="Pfam" id="PF00043">
    <property type="entry name" value="GST_C"/>
    <property type="match status" value="1"/>
</dbReference>